<dbReference type="PANTHER" id="PTHR43085:SF54">
    <property type="entry name" value="PUTATIVE-RELATED"/>
    <property type="match status" value="1"/>
</dbReference>
<dbReference type="InterPro" id="IPR050306">
    <property type="entry name" value="PfkB_Carbo_kinase"/>
</dbReference>
<dbReference type="GO" id="GO:0016301">
    <property type="term" value="F:kinase activity"/>
    <property type="evidence" value="ECO:0007669"/>
    <property type="project" value="UniProtKB-KW"/>
</dbReference>
<keyword evidence="3 5" id="KW-0418">Kinase</keyword>
<protein>
    <submittedName>
        <fullName evidence="5">Carbohydrate kinase</fullName>
        <ecNumber evidence="5">2.7.1.-</ecNumber>
    </submittedName>
</protein>
<dbReference type="PANTHER" id="PTHR43085">
    <property type="entry name" value="HEXOKINASE FAMILY MEMBER"/>
    <property type="match status" value="1"/>
</dbReference>
<reference evidence="5" key="2">
    <citation type="submission" date="2023-06" db="EMBL/GenBank/DDBJ databases">
        <authorList>
            <person name="Lucena T."/>
            <person name="Sun Q."/>
        </authorList>
    </citation>
    <scope>NUCLEOTIDE SEQUENCE</scope>
    <source>
        <strain evidence="5">CECT 8869</strain>
    </source>
</reference>
<reference evidence="5" key="1">
    <citation type="journal article" date="2014" name="Int. J. Syst. Evol. Microbiol.">
        <title>Complete genome of a new Firmicutes species belonging to the dominant human colonic microbiota ('Ruminococcus bicirculans') reveals two chromosomes and a selective capacity to utilize plant glucans.</title>
        <authorList>
            <consortium name="NISC Comparative Sequencing Program"/>
            <person name="Wegmann U."/>
            <person name="Louis P."/>
            <person name="Goesmann A."/>
            <person name="Henrissat B."/>
            <person name="Duncan S.H."/>
            <person name="Flint H.J."/>
        </authorList>
    </citation>
    <scope>NUCLEOTIDE SEQUENCE</scope>
    <source>
        <strain evidence="5">CECT 8869</strain>
    </source>
</reference>
<evidence type="ECO:0000313" key="5">
    <source>
        <dbReference type="EMBL" id="MDO1512691.1"/>
    </source>
</evidence>
<dbReference type="InterPro" id="IPR002173">
    <property type="entry name" value="Carboh/pur_kinase_PfkB_CS"/>
</dbReference>
<evidence type="ECO:0000313" key="6">
    <source>
        <dbReference type="Proteomes" id="UP001168579"/>
    </source>
</evidence>
<feature type="domain" description="Carbohydrate kinase PfkB" evidence="4">
    <location>
        <begin position="1"/>
        <end position="308"/>
    </location>
</feature>
<evidence type="ECO:0000256" key="3">
    <source>
        <dbReference type="ARBA" id="ARBA00022777"/>
    </source>
</evidence>
<evidence type="ECO:0000259" key="4">
    <source>
        <dbReference type="Pfam" id="PF00294"/>
    </source>
</evidence>
<comment type="similarity">
    <text evidence="1">Belongs to the carbohydrate kinase PfkB family.</text>
</comment>
<name>A0ABT8RPA6_9FLAO</name>
<dbReference type="PRINTS" id="PR00990">
    <property type="entry name" value="RIBOKINASE"/>
</dbReference>
<sequence length="314" mass="34591">MKKIFCIGELLIDFVAENQGSDLSKANEFTKKAGGAPANVACAISKLGGDSFFIGCVGNDPFGKFLLRILEDEKVDISMAQESDIFTTLAFVSLDEDGERDFVFSRGADRELVYDSSLKTYFEHNIVHFGAATALLGGTLEEAYSRYLFDGLTKNAFISFDPNYRVDLWKNKVDVFKRKCETFIEKSQLCKFSLEEALLLSSKENVEEACEVLHEMGTEIIVVTLGSEGTWLSTKKFQKNIASITVTPKDTTGAGDAFIGCLLYQIAKYPTIETLLDNEEVLTNMVTKANKAGAITTTNFGAIESLPTMQQLDA</sequence>
<keyword evidence="6" id="KW-1185">Reference proteome</keyword>
<dbReference type="CDD" id="cd01167">
    <property type="entry name" value="bac_FRK"/>
    <property type="match status" value="1"/>
</dbReference>
<gene>
    <name evidence="5" type="ORF">Q2T41_08490</name>
</gene>
<evidence type="ECO:0000256" key="2">
    <source>
        <dbReference type="ARBA" id="ARBA00022679"/>
    </source>
</evidence>
<dbReference type="InterPro" id="IPR002139">
    <property type="entry name" value="Ribo/fructo_kinase"/>
</dbReference>
<dbReference type="Proteomes" id="UP001168579">
    <property type="component" value="Unassembled WGS sequence"/>
</dbReference>
<dbReference type="EC" id="2.7.1.-" evidence="5"/>
<comment type="caution">
    <text evidence="5">The sequence shown here is derived from an EMBL/GenBank/DDBJ whole genome shotgun (WGS) entry which is preliminary data.</text>
</comment>
<dbReference type="Pfam" id="PF00294">
    <property type="entry name" value="PfkB"/>
    <property type="match status" value="1"/>
</dbReference>
<dbReference type="InterPro" id="IPR011611">
    <property type="entry name" value="PfkB_dom"/>
</dbReference>
<organism evidence="5 6">
    <name type="scientific">Maribacter confluentis</name>
    <dbReference type="NCBI Taxonomy" id="1656093"/>
    <lineage>
        <taxon>Bacteria</taxon>
        <taxon>Pseudomonadati</taxon>
        <taxon>Bacteroidota</taxon>
        <taxon>Flavobacteriia</taxon>
        <taxon>Flavobacteriales</taxon>
        <taxon>Flavobacteriaceae</taxon>
        <taxon>Maribacter</taxon>
    </lineage>
</organism>
<accession>A0ABT8RPA6</accession>
<proteinExistence type="inferred from homology"/>
<dbReference type="EMBL" id="JAUKUC010000001">
    <property type="protein sequence ID" value="MDO1512691.1"/>
    <property type="molecule type" value="Genomic_DNA"/>
</dbReference>
<dbReference type="InterPro" id="IPR029056">
    <property type="entry name" value="Ribokinase-like"/>
</dbReference>
<dbReference type="PROSITE" id="PS00583">
    <property type="entry name" value="PFKB_KINASES_1"/>
    <property type="match status" value="1"/>
</dbReference>
<evidence type="ECO:0000256" key="1">
    <source>
        <dbReference type="ARBA" id="ARBA00010688"/>
    </source>
</evidence>
<dbReference type="Gene3D" id="3.40.1190.20">
    <property type="match status" value="1"/>
</dbReference>
<dbReference type="SUPFAM" id="SSF53613">
    <property type="entry name" value="Ribokinase-like"/>
    <property type="match status" value="1"/>
</dbReference>
<dbReference type="RefSeq" id="WP_304435723.1">
    <property type="nucleotide sequence ID" value="NZ_JAUKUC010000001.1"/>
</dbReference>
<keyword evidence="2 5" id="KW-0808">Transferase</keyword>